<dbReference type="InterPro" id="IPR051164">
    <property type="entry name" value="NmrA-like_oxidored"/>
</dbReference>
<dbReference type="AlphaFoldDB" id="A0A377TCR6"/>
<name>A0A377TCR6_9GAMM</name>
<feature type="domain" description="NmrA-like" evidence="3">
    <location>
        <begin position="2"/>
        <end position="238"/>
    </location>
</feature>
<gene>
    <name evidence="4" type="primary">azoB_2</name>
    <name evidence="4" type="ORF">NCTC12157_05222</name>
</gene>
<keyword evidence="4" id="KW-0560">Oxidoreductase</keyword>
<dbReference type="PANTHER" id="PTHR42748">
    <property type="entry name" value="NITROGEN METABOLITE REPRESSION PROTEIN NMRA FAMILY MEMBER"/>
    <property type="match status" value="1"/>
</dbReference>
<organism evidence="4 5">
    <name type="scientific">Ewingella americana</name>
    <dbReference type="NCBI Taxonomy" id="41202"/>
    <lineage>
        <taxon>Bacteria</taxon>
        <taxon>Pseudomonadati</taxon>
        <taxon>Pseudomonadota</taxon>
        <taxon>Gammaproteobacteria</taxon>
        <taxon>Enterobacterales</taxon>
        <taxon>Yersiniaceae</taxon>
        <taxon>Ewingella</taxon>
    </lineage>
</organism>
<dbReference type="SUPFAM" id="SSF51735">
    <property type="entry name" value="NAD(P)-binding Rossmann-fold domains"/>
    <property type="match status" value="1"/>
</dbReference>
<dbReference type="EMBL" id="UGGO01000002">
    <property type="protein sequence ID" value="STS10623.1"/>
    <property type="molecule type" value="Genomic_DNA"/>
</dbReference>
<dbReference type="InterPro" id="IPR036291">
    <property type="entry name" value="NAD(P)-bd_dom_sf"/>
</dbReference>
<evidence type="ECO:0000259" key="3">
    <source>
        <dbReference type="Pfam" id="PF05368"/>
    </source>
</evidence>
<proteinExistence type="inferred from homology"/>
<sequence length="289" mass="31879">MMKTFLVTAAAGDTGAATVKFLRESGHKVRALVRRDDERAEQLRALGAEVVIADMLKLKQVRAALDGVSAAYLCFPLADGLVEATAIFAQAAKEAHLELIVNMSQKQSRSNATSQQTLNHWMAEQVLNWSGVPTTHLRVTLFAEWLLYTSHLIREGRYVTPFGADSRFAPIAASDIARVIAAILLNPEPHVGKVYPLHGPREHSHLDISELLASVLDKPIRFEQVEVDEFLSLLGAPDNPTLRSHFTAIRQDQHEGLLAGLDDFGREIIGQPLMTLPEFIERHRGQLGG</sequence>
<reference evidence="4 5" key="1">
    <citation type="submission" date="2018-06" db="EMBL/GenBank/DDBJ databases">
        <authorList>
            <consortium name="Pathogen Informatics"/>
            <person name="Doyle S."/>
        </authorList>
    </citation>
    <scope>NUCLEOTIDE SEQUENCE [LARGE SCALE GENOMIC DNA]</scope>
    <source>
        <strain evidence="4 5">NCTC12157</strain>
    </source>
</reference>
<dbReference type="Gene3D" id="3.90.25.10">
    <property type="entry name" value="UDP-galactose 4-epimerase, domain 1"/>
    <property type="match status" value="1"/>
</dbReference>
<accession>A0A377TCR6</accession>
<dbReference type="GeneID" id="78382483"/>
<dbReference type="Pfam" id="PF05368">
    <property type="entry name" value="NmrA"/>
    <property type="match status" value="1"/>
</dbReference>
<evidence type="ECO:0000256" key="1">
    <source>
        <dbReference type="ARBA" id="ARBA00006328"/>
    </source>
</evidence>
<dbReference type="Proteomes" id="UP000254304">
    <property type="component" value="Unassembled WGS sequence"/>
</dbReference>
<evidence type="ECO:0000313" key="4">
    <source>
        <dbReference type="EMBL" id="STS10623.1"/>
    </source>
</evidence>
<protein>
    <submittedName>
        <fullName evidence="4">NAD(P)H azoreductase</fullName>
        <ecNumber evidence="4">1.7.-.-</ecNumber>
    </submittedName>
</protein>
<keyword evidence="2" id="KW-0521">NADP</keyword>
<dbReference type="Gene3D" id="3.40.50.720">
    <property type="entry name" value="NAD(P)-binding Rossmann-like Domain"/>
    <property type="match status" value="1"/>
</dbReference>
<dbReference type="PANTHER" id="PTHR42748:SF7">
    <property type="entry name" value="NMRA LIKE REDOX SENSOR 1-RELATED"/>
    <property type="match status" value="1"/>
</dbReference>
<comment type="similarity">
    <text evidence="1">Belongs to the NmrA-type oxidoreductase family.</text>
</comment>
<dbReference type="RefSeq" id="WP_034795529.1">
    <property type="nucleotide sequence ID" value="NZ_VXKG01000005.1"/>
</dbReference>
<dbReference type="InterPro" id="IPR008030">
    <property type="entry name" value="NmrA-like"/>
</dbReference>
<dbReference type="EC" id="1.7.-.-" evidence="4"/>
<dbReference type="GO" id="GO:0016491">
    <property type="term" value="F:oxidoreductase activity"/>
    <property type="evidence" value="ECO:0007669"/>
    <property type="project" value="UniProtKB-KW"/>
</dbReference>
<evidence type="ECO:0000256" key="2">
    <source>
        <dbReference type="ARBA" id="ARBA00022857"/>
    </source>
</evidence>
<evidence type="ECO:0000313" key="5">
    <source>
        <dbReference type="Proteomes" id="UP000254304"/>
    </source>
</evidence>